<evidence type="ECO:0000256" key="1">
    <source>
        <dbReference type="SAM" id="MobiDB-lite"/>
    </source>
</evidence>
<organism evidence="2 3">
    <name type="scientific">phage Lak_Megaphage_RVC_AP3_GC26</name>
    <dbReference type="NCBI Taxonomy" id="3109225"/>
    <lineage>
        <taxon>Viruses</taxon>
        <taxon>Duplodnaviria</taxon>
        <taxon>Heunggongvirae</taxon>
        <taxon>Uroviricota</taxon>
        <taxon>Caudoviricetes</taxon>
        <taxon>Caudoviricetes code 15 clade</taxon>
    </lineage>
</organism>
<accession>A0ABZ0YZ70</accession>
<evidence type="ECO:0000313" key="3">
    <source>
        <dbReference type="Proteomes" id="UP001348805"/>
    </source>
</evidence>
<proteinExistence type="predicted"/>
<name>A0ABZ0YZ70_9CAUD</name>
<evidence type="ECO:0000313" key="2">
    <source>
        <dbReference type="EMBL" id="WQJ51107.1"/>
    </source>
</evidence>
<dbReference type="Proteomes" id="UP001348805">
    <property type="component" value="Segment"/>
</dbReference>
<protein>
    <submittedName>
        <fullName evidence="2">Uncharacterized protein</fullName>
    </submittedName>
</protein>
<sequence length="379" mass="42409">MAKFYQHMQPGETLGKITKLKYIDDISDDELTLYVFEDNTKCDESYIAEVNNMNAFNGRYMMTELSGPTNKWSFKTVEFNLNETKTVTGDNGEVYEVPQPGISINGEHMSLSLTEDGKSSSRPISNAGKRTDATPPVTVKTTNIEPKENYLLSLHPELLDPSLKQNTNISESTDNLILGKAVKKPEIKIDSPEVVADVIAKVPNPQIAPYNSKQVNITKSPISTAVIETVRHASITINLDDILSNSEYDSINIVSNGETVTLSTEQFAKRLCNEVIEPVSEDKKISPYEDPDYKEDILITNMIDKSKKKVYNIGVDIELELPPKEVYKTIKDVYPEGMSEHFVTSISRRMNNNTLKEALAKGLTDYYESTLSDNTKQEG</sequence>
<feature type="region of interest" description="Disordered" evidence="1">
    <location>
        <begin position="113"/>
        <end position="139"/>
    </location>
</feature>
<keyword evidence="3" id="KW-1185">Reference proteome</keyword>
<dbReference type="EMBL" id="OR769219">
    <property type="protein sequence ID" value="WQJ51107.1"/>
    <property type="molecule type" value="Genomic_DNA"/>
</dbReference>
<reference evidence="2 3" key="1">
    <citation type="submission" date="2023-11" db="EMBL/GenBank/DDBJ databases">
        <authorList>
            <person name="Cook R."/>
            <person name="Crisci M."/>
            <person name="Pye H."/>
            <person name="Adriaenssens E."/>
            <person name="Santini J."/>
        </authorList>
    </citation>
    <scope>NUCLEOTIDE SEQUENCE [LARGE SCALE GENOMIC DNA]</scope>
    <source>
        <strain evidence="2">Lak_Megaphage_RVC_AP3_GC26</strain>
    </source>
</reference>